<protein>
    <recommendedName>
        <fullName evidence="1">Gylcosyl hydrolase 115 C-terminal domain-containing protein</fullName>
    </recommendedName>
</protein>
<evidence type="ECO:0000313" key="3">
    <source>
        <dbReference type="Proteomes" id="UP000588491"/>
    </source>
</evidence>
<dbReference type="EMBL" id="JABBPK010000001">
    <property type="protein sequence ID" value="NMO76492.1"/>
    <property type="molecule type" value="Genomic_DNA"/>
</dbReference>
<dbReference type="Gene3D" id="2.60.120.1620">
    <property type="match status" value="1"/>
</dbReference>
<dbReference type="Proteomes" id="UP000588491">
    <property type="component" value="Unassembled WGS sequence"/>
</dbReference>
<reference evidence="2 3" key="1">
    <citation type="submission" date="2020-04" db="EMBL/GenBank/DDBJ databases">
        <title>Bacillus sp. UniB3 isolated from commercial digestive syrup.</title>
        <authorList>
            <person name="Thorat V."/>
            <person name="Kirdat K."/>
            <person name="Tiwarekar B."/>
            <person name="Yadav A."/>
        </authorList>
    </citation>
    <scope>NUCLEOTIDE SEQUENCE [LARGE SCALE GENOMIC DNA]</scope>
    <source>
        <strain evidence="2 3">UniB3</strain>
    </source>
</reference>
<dbReference type="InterPro" id="IPR041437">
    <property type="entry name" value="GH115_C"/>
</dbReference>
<evidence type="ECO:0000259" key="1">
    <source>
        <dbReference type="Pfam" id="PF17829"/>
    </source>
</evidence>
<accession>A0A7Y0K6J6</accession>
<dbReference type="AlphaFoldDB" id="A0A7Y0K6J6"/>
<gene>
    <name evidence="2" type="ORF">HHU08_05730</name>
</gene>
<keyword evidence="3" id="KW-1185">Reference proteome</keyword>
<sequence>MKAFPTTEYITAGEDVPYLEYHFVVSEAGAHEIELYMQPSNPVTKDNMLFCDIQANEDDTNVVNIIMWEVSFCTIC</sequence>
<name>A0A7Y0K6J6_9BACI</name>
<evidence type="ECO:0000313" key="2">
    <source>
        <dbReference type="EMBL" id="NMO76492.1"/>
    </source>
</evidence>
<proteinExistence type="predicted"/>
<organism evidence="2 3">
    <name type="scientific">Niallia alba</name>
    <dbReference type="NCBI Taxonomy" id="2729105"/>
    <lineage>
        <taxon>Bacteria</taxon>
        <taxon>Bacillati</taxon>
        <taxon>Bacillota</taxon>
        <taxon>Bacilli</taxon>
        <taxon>Bacillales</taxon>
        <taxon>Bacillaceae</taxon>
        <taxon>Niallia</taxon>
    </lineage>
</organism>
<feature type="domain" description="Gylcosyl hydrolase 115 C-terminal" evidence="1">
    <location>
        <begin position="1"/>
        <end position="66"/>
    </location>
</feature>
<dbReference type="Pfam" id="PF17829">
    <property type="entry name" value="GH115_C"/>
    <property type="match status" value="1"/>
</dbReference>
<comment type="caution">
    <text evidence="2">The sequence shown here is derived from an EMBL/GenBank/DDBJ whole genome shotgun (WGS) entry which is preliminary data.</text>
</comment>